<organism evidence="1 2">
    <name type="scientific">Lactuca sativa</name>
    <name type="common">Garden lettuce</name>
    <dbReference type="NCBI Taxonomy" id="4236"/>
    <lineage>
        <taxon>Eukaryota</taxon>
        <taxon>Viridiplantae</taxon>
        <taxon>Streptophyta</taxon>
        <taxon>Embryophyta</taxon>
        <taxon>Tracheophyta</taxon>
        <taxon>Spermatophyta</taxon>
        <taxon>Magnoliopsida</taxon>
        <taxon>eudicotyledons</taxon>
        <taxon>Gunneridae</taxon>
        <taxon>Pentapetalae</taxon>
        <taxon>asterids</taxon>
        <taxon>campanulids</taxon>
        <taxon>Asterales</taxon>
        <taxon>Asteraceae</taxon>
        <taxon>Cichorioideae</taxon>
        <taxon>Cichorieae</taxon>
        <taxon>Lactucinae</taxon>
        <taxon>Lactuca</taxon>
    </lineage>
</organism>
<comment type="caution">
    <text evidence="1">The sequence shown here is derived from an EMBL/GenBank/DDBJ whole genome shotgun (WGS) entry which is preliminary data.</text>
</comment>
<sequence length="163" mass="19202">MNEFPKVLHPYIKQVYDVEGDGHCGFRAIVYCLRLHKDEWYKIRVNLMEELETHTTEYGDIAAFSDTCVLIASRYNVVLHCFSRHTNTTHLSLWSTPPPTHECIAIAIVLVYARARRRVPDAVMPPITPQWIQRRRPCVVECVTQYIERLHMYNHYYHSSFHG</sequence>
<accession>A0A9R1WH04</accession>
<dbReference type="EMBL" id="NBSK02000002">
    <property type="protein sequence ID" value="KAJ0222038.1"/>
    <property type="molecule type" value="Genomic_DNA"/>
</dbReference>
<evidence type="ECO:0008006" key="3">
    <source>
        <dbReference type="Google" id="ProtNLM"/>
    </source>
</evidence>
<dbReference type="SUPFAM" id="SSF54001">
    <property type="entry name" value="Cysteine proteinases"/>
    <property type="match status" value="1"/>
</dbReference>
<protein>
    <recommendedName>
        <fullName evidence="3">OTU domain-containing protein</fullName>
    </recommendedName>
</protein>
<dbReference type="InterPro" id="IPR038765">
    <property type="entry name" value="Papain-like_cys_pep_sf"/>
</dbReference>
<evidence type="ECO:0000313" key="2">
    <source>
        <dbReference type="Proteomes" id="UP000235145"/>
    </source>
</evidence>
<reference evidence="1 2" key="1">
    <citation type="journal article" date="2017" name="Nat. Commun.">
        <title>Genome assembly with in vitro proximity ligation data and whole-genome triplication in lettuce.</title>
        <authorList>
            <person name="Reyes-Chin-Wo S."/>
            <person name="Wang Z."/>
            <person name="Yang X."/>
            <person name="Kozik A."/>
            <person name="Arikit S."/>
            <person name="Song C."/>
            <person name="Xia L."/>
            <person name="Froenicke L."/>
            <person name="Lavelle D.O."/>
            <person name="Truco M.J."/>
            <person name="Xia R."/>
            <person name="Zhu S."/>
            <person name="Xu C."/>
            <person name="Xu H."/>
            <person name="Xu X."/>
            <person name="Cox K."/>
            <person name="Korf I."/>
            <person name="Meyers B.C."/>
            <person name="Michelmore R.W."/>
        </authorList>
    </citation>
    <scope>NUCLEOTIDE SEQUENCE [LARGE SCALE GENOMIC DNA]</scope>
    <source>
        <strain evidence="2">cv. Salinas</strain>
        <tissue evidence="1">Seedlings</tissue>
    </source>
</reference>
<name>A0A9R1WH04_LACSA</name>
<dbReference type="AlphaFoldDB" id="A0A9R1WH04"/>
<proteinExistence type="predicted"/>
<dbReference type="CDD" id="cd22744">
    <property type="entry name" value="OTU"/>
    <property type="match status" value="1"/>
</dbReference>
<dbReference type="Proteomes" id="UP000235145">
    <property type="component" value="Unassembled WGS sequence"/>
</dbReference>
<keyword evidence="2" id="KW-1185">Reference proteome</keyword>
<dbReference type="Gene3D" id="3.90.70.80">
    <property type="match status" value="1"/>
</dbReference>
<gene>
    <name evidence="1" type="ORF">LSAT_V11C200096230</name>
</gene>
<evidence type="ECO:0000313" key="1">
    <source>
        <dbReference type="EMBL" id="KAJ0222038.1"/>
    </source>
</evidence>